<evidence type="ECO:0008006" key="4">
    <source>
        <dbReference type="Google" id="ProtNLM"/>
    </source>
</evidence>
<dbReference type="EMBL" id="JBHSMI010000067">
    <property type="protein sequence ID" value="MFC5407438.1"/>
    <property type="molecule type" value="Genomic_DNA"/>
</dbReference>
<gene>
    <name evidence="2" type="ORF">ACFPOF_32305</name>
</gene>
<keyword evidence="1" id="KW-0812">Transmembrane</keyword>
<keyword evidence="1" id="KW-0472">Membrane</keyword>
<evidence type="ECO:0000256" key="1">
    <source>
        <dbReference type="SAM" id="Phobius"/>
    </source>
</evidence>
<feature type="transmembrane region" description="Helical" evidence="1">
    <location>
        <begin position="12"/>
        <end position="32"/>
    </location>
</feature>
<name>A0ABW0I477_9BACL</name>
<evidence type="ECO:0000313" key="3">
    <source>
        <dbReference type="Proteomes" id="UP001596113"/>
    </source>
</evidence>
<dbReference type="RefSeq" id="WP_378140099.1">
    <property type="nucleotide sequence ID" value="NZ_JBHSMI010000067.1"/>
</dbReference>
<evidence type="ECO:0000313" key="2">
    <source>
        <dbReference type="EMBL" id="MFC5407438.1"/>
    </source>
</evidence>
<sequence>MTSREIKGIKSDIVALVLIAAIIGVVALAVWVSRTLDDTTPLTRITETTERLGDFIENYGSLSPVQLMTTEFDPQIFIDAAVIAPDEGTANDLRYVASLITKYNDGATVKTLQEAYDIMTDVIPHFREATKNT</sequence>
<accession>A0ABW0I477</accession>
<keyword evidence="1" id="KW-1133">Transmembrane helix</keyword>
<comment type="caution">
    <text evidence="2">The sequence shown here is derived from an EMBL/GenBank/DDBJ whole genome shotgun (WGS) entry which is preliminary data.</text>
</comment>
<reference evidence="3" key="1">
    <citation type="journal article" date="2019" name="Int. J. Syst. Evol. Microbiol.">
        <title>The Global Catalogue of Microorganisms (GCM) 10K type strain sequencing project: providing services to taxonomists for standard genome sequencing and annotation.</title>
        <authorList>
            <consortium name="The Broad Institute Genomics Platform"/>
            <consortium name="The Broad Institute Genome Sequencing Center for Infectious Disease"/>
            <person name="Wu L."/>
            <person name="Ma J."/>
        </authorList>
    </citation>
    <scope>NUCLEOTIDE SEQUENCE [LARGE SCALE GENOMIC DNA]</scope>
    <source>
        <strain evidence="3">CGMCC 1.18575</strain>
    </source>
</reference>
<organism evidence="2 3">
    <name type="scientific">Cohnella soli</name>
    <dbReference type="NCBI Taxonomy" id="425005"/>
    <lineage>
        <taxon>Bacteria</taxon>
        <taxon>Bacillati</taxon>
        <taxon>Bacillota</taxon>
        <taxon>Bacilli</taxon>
        <taxon>Bacillales</taxon>
        <taxon>Paenibacillaceae</taxon>
        <taxon>Cohnella</taxon>
    </lineage>
</organism>
<proteinExistence type="predicted"/>
<protein>
    <recommendedName>
        <fullName evidence="4">DUF4363 family protein</fullName>
    </recommendedName>
</protein>
<keyword evidence="3" id="KW-1185">Reference proteome</keyword>
<dbReference type="Proteomes" id="UP001596113">
    <property type="component" value="Unassembled WGS sequence"/>
</dbReference>